<proteinExistence type="predicted"/>
<dbReference type="EMBL" id="CP035467">
    <property type="protein sequence ID" value="QCW83934.1"/>
    <property type="molecule type" value="Genomic_DNA"/>
</dbReference>
<organism evidence="2 3">
    <name type="scientific">Methylotuvimicrobium buryatense</name>
    <name type="common">Methylomicrobium buryatense</name>
    <dbReference type="NCBI Taxonomy" id="95641"/>
    <lineage>
        <taxon>Bacteria</taxon>
        <taxon>Pseudomonadati</taxon>
        <taxon>Pseudomonadota</taxon>
        <taxon>Gammaproteobacteria</taxon>
        <taxon>Methylococcales</taxon>
        <taxon>Methylococcaceae</taxon>
        <taxon>Methylotuvimicrobium</taxon>
    </lineage>
</organism>
<feature type="transmembrane region" description="Helical" evidence="1">
    <location>
        <begin position="32"/>
        <end position="51"/>
    </location>
</feature>
<sequence length="66" mass="7904">MSHHFTIHYSLFTIHYSLFTIHYSLFTIHYSLFTIHYLLFTAHAHGGLGFGHKKGRIRKMRPFLVR</sequence>
<evidence type="ECO:0000256" key="1">
    <source>
        <dbReference type="SAM" id="Phobius"/>
    </source>
</evidence>
<keyword evidence="1" id="KW-0812">Transmembrane</keyword>
<dbReference type="KEGG" id="mbur:EQU24_18075"/>
<keyword evidence="1" id="KW-1133">Transmembrane helix</keyword>
<dbReference type="Proteomes" id="UP000305881">
    <property type="component" value="Chromosome"/>
</dbReference>
<keyword evidence="1" id="KW-0472">Membrane</keyword>
<feature type="transmembrane region" description="Helical" evidence="1">
    <location>
        <begin position="7"/>
        <end position="26"/>
    </location>
</feature>
<evidence type="ECO:0000313" key="3">
    <source>
        <dbReference type="Proteomes" id="UP000305881"/>
    </source>
</evidence>
<accession>A0A4P9UR41</accession>
<reference evidence="3" key="1">
    <citation type="journal article" date="2019" name="J. Bacteriol.">
        <title>A Mutagenic Screen Identifies a TonB-Dependent Receptor Required for the Lanthanide Metal Switch in the Type I Methanotroph 'Methylotuvimicrobium buryatense' 5GB1C.</title>
        <authorList>
            <person name="Groom J.D."/>
            <person name="Ford S.M."/>
            <person name="Pesesky M.W."/>
            <person name="Lidstrom M.E."/>
        </authorList>
    </citation>
    <scope>NUCLEOTIDE SEQUENCE [LARGE SCALE GENOMIC DNA]</scope>
    <source>
        <strain evidence="3">5GB1C</strain>
    </source>
</reference>
<keyword evidence="3" id="KW-1185">Reference proteome</keyword>
<evidence type="ECO:0000313" key="2">
    <source>
        <dbReference type="EMBL" id="QCW83934.1"/>
    </source>
</evidence>
<gene>
    <name evidence="2" type="ORF">EQU24_18075</name>
</gene>
<protein>
    <submittedName>
        <fullName evidence="2">Uncharacterized protein</fullName>
    </submittedName>
</protein>
<dbReference type="AlphaFoldDB" id="A0A4P9UR41"/>
<name>A0A4P9UR41_METBY</name>
<dbReference type="OrthoDB" id="9942193at2"/>